<keyword evidence="3" id="KW-0805">Transcription regulation</keyword>
<sequence>MKLDAAIQANLSLLQGLILLGWYHQVCGSSGRCGNLIGVSCRLAYDLGLNSIDHEILDSKATVQWTSTEEWSKKEELRRAWWLAWELDMFSGTILKRPHTIDKTHINVLLPVSDEAWSSDTPVVSVVVIPDPIHVWKTLKNSPNDDDRAWFLIASFLRAFAHDIIHRRHTTAQTLCDFQSSIACFSLILPQRFHLSANCLSFDESNFAANNWIIQGPGMLTRDDESRASLRLLCHRKFPEHLDVSLETSALEDEKLICRVIQAWDPDYIARTCPLVTTTLLGPGAINAKTACELAASPDESRPIYLEMLKLVLGAIGSFWQIGASVLGERSQNLTKCTIRLTPFPELVQLLEARRSITELVNARKNDLDRLPLLLPKNDEDPGS</sequence>
<keyword evidence="6" id="KW-0732">Signal</keyword>
<dbReference type="RefSeq" id="XP_007739681.1">
    <property type="nucleotide sequence ID" value="XM_007741491.1"/>
</dbReference>
<proteinExistence type="predicted"/>
<dbReference type="HOGENOM" id="CLU_011017_2_2_1"/>
<evidence type="ECO:0000256" key="6">
    <source>
        <dbReference type="SAM" id="SignalP"/>
    </source>
</evidence>
<dbReference type="InterPro" id="IPR007219">
    <property type="entry name" value="XnlR_reg_dom"/>
</dbReference>
<feature type="domain" description="Xylanolytic transcriptional activator regulatory" evidence="7">
    <location>
        <begin position="33"/>
        <end position="117"/>
    </location>
</feature>
<keyword evidence="2" id="KW-0479">Metal-binding</keyword>
<dbReference type="AlphaFoldDB" id="W9Y1N6"/>
<protein>
    <recommendedName>
        <fullName evidence="7">Xylanolytic transcriptional activator regulatory domain-containing protein</fullName>
    </recommendedName>
</protein>
<evidence type="ECO:0000256" key="2">
    <source>
        <dbReference type="ARBA" id="ARBA00022723"/>
    </source>
</evidence>
<dbReference type="Proteomes" id="UP000019471">
    <property type="component" value="Unassembled WGS sequence"/>
</dbReference>
<accession>W9Y1N6</accession>
<keyword evidence="9" id="KW-1185">Reference proteome</keyword>
<dbReference type="GO" id="GO:0005634">
    <property type="term" value="C:nucleus"/>
    <property type="evidence" value="ECO:0007669"/>
    <property type="project" value="UniProtKB-SubCell"/>
</dbReference>
<dbReference type="PANTHER" id="PTHR47338">
    <property type="entry name" value="ZN(II)2CYS6 TRANSCRIPTION FACTOR (EUROFUNG)-RELATED"/>
    <property type="match status" value="1"/>
</dbReference>
<dbReference type="GeneID" id="19185608"/>
<evidence type="ECO:0000256" key="5">
    <source>
        <dbReference type="ARBA" id="ARBA00023242"/>
    </source>
</evidence>
<dbReference type="GO" id="GO:0003677">
    <property type="term" value="F:DNA binding"/>
    <property type="evidence" value="ECO:0007669"/>
    <property type="project" value="InterPro"/>
</dbReference>
<dbReference type="GO" id="GO:0006351">
    <property type="term" value="P:DNA-templated transcription"/>
    <property type="evidence" value="ECO:0007669"/>
    <property type="project" value="InterPro"/>
</dbReference>
<dbReference type="PANTHER" id="PTHR47338:SF10">
    <property type="entry name" value="TRANSCRIPTION FACTOR DOMAIN-CONTAINING PROTEIN-RELATED"/>
    <property type="match status" value="1"/>
</dbReference>
<evidence type="ECO:0000259" key="7">
    <source>
        <dbReference type="SMART" id="SM00906"/>
    </source>
</evidence>
<evidence type="ECO:0000313" key="8">
    <source>
        <dbReference type="EMBL" id="EXJ76364.1"/>
    </source>
</evidence>
<dbReference type="GO" id="GO:0008270">
    <property type="term" value="F:zinc ion binding"/>
    <property type="evidence" value="ECO:0007669"/>
    <property type="project" value="InterPro"/>
</dbReference>
<dbReference type="EMBL" id="AMGX01000001">
    <property type="protein sequence ID" value="EXJ76364.1"/>
    <property type="molecule type" value="Genomic_DNA"/>
</dbReference>
<dbReference type="GO" id="GO:0000981">
    <property type="term" value="F:DNA-binding transcription factor activity, RNA polymerase II-specific"/>
    <property type="evidence" value="ECO:0007669"/>
    <property type="project" value="InterPro"/>
</dbReference>
<feature type="signal peptide" evidence="6">
    <location>
        <begin position="1"/>
        <end position="28"/>
    </location>
</feature>
<keyword evidence="5" id="KW-0539">Nucleus</keyword>
<dbReference type="Pfam" id="PF04082">
    <property type="entry name" value="Fungal_trans"/>
    <property type="match status" value="1"/>
</dbReference>
<evidence type="ECO:0000256" key="3">
    <source>
        <dbReference type="ARBA" id="ARBA00023015"/>
    </source>
</evidence>
<organism evidence="8 9">
    <name type="scientific">Cladophialophora psammophila CBS 110553</name>
    <dbReference type="NCBI Taxonomy" id="1182543"/>
    <lineage>
        <taxon>Eukaryota</taxon>
        <taxon>Fungi</taxon>
        <taxon>Dikarya</taxon>
        <taxon>Ascomycota</taxon>
        <taxon>Pezizomycotina</taxon>
        <taxon>Eurotiomycetes</taxon>
        <taxon>Chaetothyriomycetidae</taxon>
        <taxon>Chaetothyriales</taxon>
        <taxon>Herpotrichiellaceae</taxon>
        <taxon>Cladophialophora</taxon>
    </lineage>
</organism>
<feature type="chain" id="PRO_5004932361" description="Xylanolytic transcriptional activator regulatory domain-containing protein" evidence="6">
    <location>
        <begin position="29"/>
        <end position="384"/>
    </location>
</feature>
<gene>
    <name evidence="8" type="ORF">A1O5_00872</name>
</gene>
<dbReference type="OrthoDB" id="3462402at2759"/>
<dbReference type="STRING" id="1182543.W9Y1N6"/>
<dbReference type="CDD" id="cd12148">
    <property type="entry name" value="fungal_TF_MHR"/>
    <property type="match status" value="1"/>
</dbReference>
<evidence type="ECO:0000256" key="1">
    <source>
        <dbReference type="ARBA" id="ARBA00004123"/>
    </source>
</evidence>
<dbReference type="InterPro" id="IPR050815">
    <property type="entry name" value="TF_fung"/>
</dbReference>
<comment type="subcellular location">
    <subcellularLocation>
        <location evidence="1">Nucleus</location>
    </subcellularLocation>
</comment>
<reference evidence="8 9" key="1">
    <citation type="submission" date="2013-03" db="EMBL/GenBank/DDBJ databases">
        <title>The Genome Sequence of Cladophialophora psammophila CBS 110553.</title>
        <authorList>
            <consortium name="The Broad Institute Genomics Platform"/>
            <person name="Cuomo C."/>
            <person name="de Hoog S."/>
            <person name="Gorbushina A."/>
            <person name="Walker B."/>
            <person name="Young S.K."/>
            <person name="Zeng Q."/>
            <person name="Gargeya S."/>
            <person name="Fitzgerald M."/>
            <person name="Haas B."/>
            <person name="Abouelleil A."/>
            <person name="Allen A.W."/>
            <person name="Alvarado L."/>
            <person name="Arachchi H.M."/>
            <person name="Berlin A.M."/>
            <person name="Chapman S.B."/>
            <person name="Gainer-Dewar J."/>
            <person name="Goldberg J."/>
            <person name="Griggs A."/>
            <person name="Gujja S."/>
            <person name="Hansen M."/>
            <person name="Howarth C."/>
            <person name="Imamovic A."/>
            <person name="Ireland A."/>
            <person name="Larimer J."/>
            <person name="McCowan C."/>
            <person name="Murphy C."/>
            <person name="Pearson M."/>
            <person name="Poon T.W."/>
            <person name="Priest M."/>
            <person name="Roberts A."/>
            <person name="Saif S."/>
            <person name="Shea T."/>
            <person name="Sisk P."/>
            <person name="Sykes S."/>
            <person name="Wortman J."/>
            <person name="Nusbaum C."/>
            <person name="Birren B."/>
        </authorList>
    </citation>
    <scope>NUCLEOTIDE SEQUENCE [LARGE SCALE GENOMIC DNA]</scope>
    <source>
        <strain evidence="8 9">CBS 110553</strain>
    </source>
</reference>
<dbReference type="SMART" id="SM00906">
    <property type="entry name" value="Fungal_trans"/>
    <property type="match status" value="1"/>
</dbReference>
<evidence type="ECO:0000256" key="4">
    <source>
        <dbReference type="ARBA" id="ARBA00023163"/>
    </source>
</evidence>
<name>W9Y1N6_9EURO</name>
<evidence type="ECO:0000313" key="9">
    <source>
        <dbReference type="Proteomes" id="UP000019471"/>
    </source>
</evidence>
<comment type="caution">
    <text evidence="8">The sequence shown here is derived from an EMBL/GenBank/DDBJ whole genome shotgun (WGS) entry which is preliminary data.</text>
</comment>
<keyword evidence="4" id="KW-0804">Transcription</keyword>